<evidence type="ECO:0000256" key="1">
    <source>
        <dbReference type="ARBA" id="ARBA00000077"/>
    </source>
</evidence>
<dbReference type="Gene3D" id="3.30.420.10">
    <property type="entry name" value="Ribonuclease H-like superfamily/Ribonuclease H"/>
    <property type="match status" value="1"/>
</dbReference>
<evidence type="ECO:0000313" key="13">
    <source>
        <dbReference type="Proteomes" id="UP001057025"/>
    </source>
</evidence>
<keyword evidence="10" id="KW-0460">Magnesium</keyword>
<comment type="similarity">
    <text evidence="3">Belongs to the RNase H family.</text>
</comment>
<comment type="subunit">
    <text evidence="4">Monomer.</text>
</comment>
<evidence type="ECO:0000256" key="4">
    <source>
        <dbReference type="ARBA" id="ARBA00011245"/>
    </source>
</evidence>
<keyword evidence="8" id="KW-0255">Endonuclease</keyword>
<gene>
    <name evidence="12" type="ORF">M3M39_00305</name>
</gene>
<dbReference type="EMBL" id="CP097118">
    <property type="protein sequence ID" value="USS87966.1"/>
    <property type="molecule type" value="Genomic_DNA"/>
</dbReference>
<dbReference type="Pfam" id="PF00075">
    <property type="entry name" value="RNase_H"/>
    <property type="match status" value="1"/>
</dbReference>
<evidence type="ECO:0000313" key="12">
    <source>
        <dbReference type="EMBL" id="USS87966.1"/>
    </source>
</evidence>
<keyword evidence="9" id="KW-0378">Hydrolase</keyword>
<dbReference type="Gene3D" id="3.40.970.10">
    <property type="entry name" value="Ribonuclease H1, N-terminal domain"/>
    <property type="match status" value="1"/>
</dbReference>
<organism evidence="12 13">
    <name type="scientific">Fructilactobacillus hinvesii</name>
    <dbReference type="NCBI Taxonomy" id="2940300"/>
    <lineage>
        <taxon>Bacteria</taxon>
        <taxon>Bacillati</taxon>
        <taxon>Bacillota</taxon>
        <taxon>Bacilli</taxon>
        <taxon>Lactobacillales</taxon>
        <taxon>Lactobacillaceae</taxon>
        <taxon>Fructilactobacillus</taxon>
    </lineage>
</organism>
<accession>A0ABY5BVG5</accession>
<keyword evidence="13" id="KW-1185">Reference proteome</keyword>
<dbReference type="EC" id="3.1.26.4" evidence="5"/>
<dbReference type="SUPFAM" id="SSF53098">
    <property type="entry name" value="Ribonuclease H-like"/>
    <property type="match status" value="1"/>
</dbReference>
<keyword evidence="7" id="KW-0479">Metal-binding</keyword>
<comment type="catalytic activity">
    <reaction evidence="1">
        <text>Endonucleolytic cleavage to 5'-phosphomonoester.</text>
        <dbReference type="EC" id="3.1.26.4"/>
    </reaction>
</comment>
<dbReference type="InterPro" id="IPR009027">
    <property type="entry name" value="Ribosomal_bL9/RNase_H1_N"/>
</dbReference>
<dbReference type="PIRSF" id="PIRSF036852">
    <property type="entry name" value="Ribonuclease_H1_euk"/>
    <property type="match status" value="1"/>
</dbReference>
<dbReference type="RefSeq" id="WP_252797256.1">
    <property type="nucleotide sequence ID" value="NZ_CP097118.1"/>
</dbReference>
<evidence type="ECO:0000256" key="5">
    <source>
        <dbReference type="ARBA" id="ARBA00012180"/>
    </source>
</evidence>
<dbReference type="SUPFAM" id="SSF55658">
    <property type="entry name" value="L9 N-domain-like"/>
    <property type="match status" value="1"/>
</dbReference>
<name>A0ABY5BVG5_9LACO</name>
<dbReference type="InterPro" id="IPR017067">
    <property type="entry name" value="RNase_H1_euk"/>
</dbReference>
<reference evidence="12" key="1">
    <citation type="submission" date="2022-05" db="EMBL/GenBank/DDBJ databases">
        <authorList>
            <person name="Oliphant S.A."/>
            <person name="Watson-Haigh N.S."/>
            <person name="Sumby K.M."/>
            <person name="Gardner J.M."/>
            <person name="Jiranek V."/>
        </authorList>
    </citation>
    <scope>NUCLEOTIDE SEQUENCE</scope>
    <source>
        <strain evidence="12">KI11_C11</strain>
    </source>
</reference>
<dbReference type="InterPro" id="IPR050092">
    <property type="entry name" value="RNase_H"/>
</dbReference>
<dbReference type="InterPro" id="IPR036397">
    <property type="entry name" value="RNaseH_sf"/>
</dbReference>
<dbReference type="InterPro" id="IPR037056">
    <property type="entry name" value="RNase_H1_N_sf"/>
</dbReference>
<evidence type="ECO:0000256" key="6">
    <source>
        <dbReference type="ARBA" id="ARBA00022722"/>
    </source>
</evidence>
<sequence>MVKSQKYYAVRKGRQPGIYRSWVETKEQVERFPQAQYKSFATQREAERFMHAYAQSNRAQQQPATRPGSLTKRPQIVVFTDGGSRNHGNVAGGHVKNTDPAAWAYLIDYQGRQHSDSDGEWGVTNNKMEITALVKALQWLCDNQFNQLSIGVVSDSKYVLDAIEKGWLSGWKRRGWRRANGELKNQELWQKLDALLGEFPKLQLAWTKGHATNHGNVFVDERLNQTMDQMERKHTDDN</sequence>
<dbReference type="InterPro" id="IPR012337">
    <property type="entry name" value="RNaseH-like_sf"/>
</dbReference>
<evidence type="ECO:0000256" key="8">
    <source>
        <dbReference type="ARBA" id="ARBA00022759"/>
    </source>
</evidence>
<evidence type="ECO:0000256" key="7">
    <source>
        <dbReference type="ARBA" id="ARBA00022723"/>
    </source>
</evidence>
<dbReference type="PANTHER" id="PTHR10642:SF26">
    <property type="entry name" value="RIBONUCLEASE H1"/>
    <property type="match status" value="1"/>
</dbReference>
<evidence type="ECO:0000256" key="2">
    <source>
        <dbReference type="ARBA" id="ARBA00001946"/>
    </source>
</evidence>
<comment type="cofactor">
    <cofactor evidence="2">
        <name>Mg(2+)</name>
        <dbReference type="ChEBI" id="CHEBI:18420"/>
    </cofactor>
</comment>
<keyword evidence="6" id="KW-0540">Nuclease</keyword>
<proteinExistence type="inferred from homology"/>
<dbReference type="Pfam" id="PF01693">
    <property type="entry name" value="Cauli_VI"/>
    <property type="match status" value="1"/>
</dbReference>
<dbReference type="PROSITE" id="PS50879">
    <property type="entry name" value="RNASE_H_1"/>
    <property type="match status" value="1"/>
</dbReference>
<evidence type="ECO:0000256" key="10">
    <source>
        <dbReference type="ARBA" id="ARBA00022842"/>
    </source>
</evidence>
<evidence type="ECO:0000256" key="3">
    <source>
        <dbReference type="ARBA" id="ARBA00005300"/>
    </source>
</evidence>
<dbReference type="InterPro" id="IPR011320">
    <property type="entry name" value="RNase_H1_N"/>
</dbReference>
<evidence type="ECO:0000259" key="11">
    <source>
        <dbReference type="PROSITE" id="PS50879"/>
    </source>
</evidence>
<dbReference type="Proteomes" id="UP001057025">
    <property type="component" value="Chromosome"/>
</dbReference>
<dbReference type="InterPro" id="IPR002156">
    <property type="entry name" value="RNaseH_domain"/>
</dbReference>
<dbReference type="InterPro" id="IPR022892">
    <property type="entry name" value="RNaseHI"/>
</dbReference>
<dbReference type="CDD" id="cd09278">
    <property type="entry name" value="RNase_HI_prokaryote_like"/>
    <property type="match status" value="1"/>
</dbReference>
<protein>
    <recommendedName>
        <fullName evidence="5">ribonuclease H</fullName>
        <ecNumber evidence="5">3.1.26.4</ecNumber>
    </recommendedName>
</protein>
<dbReference type="PANTHER" id="PTHR10642">
    <property type="entry name" value="RIBONUCLEASE H1"/>
    <property type="match status" value="1"/>
</dbReference>
<feature type="domain" description="RNase H type-1" evidence="11">
    <location>
        <begin position="72"/>
        <end position="228"/>
    </location>
</feature>
<evidence type="ECO:0000256" key="9">
    <source>
        <dbReference type="ARBA" id="ARBA00022801"/>
    </source>
</evidence>